<evidence type="ECO:0000256" key="6">
    <source>
        <dbReference type="SAM" id="Phobius"/>
    </source>
</evidence>
<dbReference type="Pfam" id="PF08447">
    <property type="entry name" value="PAS_3"/>
    <property type="match status" value="1"/>
</dbReference>
<dbReference type="RefSeq" id="WP_341834323.1">
    <property type="nucleotide sequence ID" value="NZ_CP149822.1"/>
</dbReference>
<evidence type="ECO:0000256" key="1">
    <source>
        <dbReference type="ARBA" id="ARBA00000085"/>
    </source>
</evidence>
<dbReference type="PROSITE" id="PS50112">
    <property type="entry name" value="PAS"/>
    <property type="match status" value="2"/>
</dbReference>
<name>A0ABZ2YHZ5_9BACT</name>
<feature type="domain" description="PAC" evidence="8">
    <location>
        <begin position="392"/>
        <end position="444"/>
    </location>
</feature>
<dbReference type="Proteomes" id="UP001485459">
    <property type="component" value="Chromosome"/>
</dbReference>
<keyword evidence="6" id="KW-0472">Membrane</keyword>
<feature type="transmembrane region" description="Helical" evidence="6">
    <location>
        <begin position="42"/>
        <end position="63"/>
    </location>
</feature>
<dbReference type="InterPro" id="IPR000700">
    <property type="entry name" value="PAS-assoc_C"/>
</dbReference>
<gene>
    <name evidence="9" type="ORF">WJU16_15105</name>
</gene>
<comment type="catalytic activity">
    <reaction evidence="1">
        <text>ATP + protein L-histidine = ADP + protein N-phospho-L-histidine.</text>
        <dbReference type="EC" id="2.7.13.3"/>
    </reaction>
</comment>
<dbReference type="InterPro" id="IPR001610">
    <property type="entry name" value="PAC"/>
</dbReference>
<sequence>MRLPALKITGILAAAGLIWGILYMPLRVWLSGSFPGSDADIILFIIFIILACILVFIAARIVFRTREEIQAPYRQFFSEHPVPMWVYEWGSLRFLAVNEAAVMKYGYSDAEFLSMTLRDIRDPDTIPEMMDDVKRTDTTISYRGIWQHRRKSGELFYVELHSRPTLFRGKQARIVMALDIDAEVRQMIEAKDISSRYDLLAQVTPDYVYYYDIKQNRIARNHGPVSLFGYRENEVGDHAEWWKERVHPEDLPRVMQIFDLACTMGKDRMEASYRFRCADGRYKYVYDRGYIIFNEQRHPIRMVGVIQDVDESTRQKQEFEMLSLVASHTANSVIILNAAGRIDYVNEGFRFMTGYTQEDAAGKFVKDLLSGPETDAGTIAMIDDKMARGAAFDFEIRNYKKNGTPYWVKSVVTPVMGPDGQLRQYILIQTDITERLMFMQRLQENNDTLHEIARINSHEIRKPVASILGIMSMFDLEKNEPVLNNRLLAMLRECSTELDATLYKIQDKLRQTNHR</sequence>
<reference evidence="10" key="1">
    <citation type="submission" date="2024-03" db="EMBL/GenBank/DDBJ databases">
        <title>Chitinophaga horti sp. nov., isolated from garden soil.</title>
        <authorList>
            <person name="Lee D.S."/>
            <person name="Han D.M."/>
            <person name="Baek J.H."/>
            <person name="Choi D.G."/>
            <person name="Jeon J.H."/>
            <person name="Jeon C.O."/>
        </authorList>
    </citation>
    <scope>NUCLEOTIDE SEQUENCE [LARGE SCALE GENOMIC DNA]</scope>
    <source>
        <strain evidence="10">GPA1</strain>
    </source>
</reference>
<dbReference type="EC" id="2.7.13.3" evidence="2"/>
<evidence type="ECO:0000256" key="2">
    <source>
        <dbReference type="ARBA" id="ARBA00012438"/>
    </source>
</evidence>
<keyword evidence="6" id="KW-0812">Transmembrane</keyword>
<dbReference type="NCBIfam" id="TIGR00229">
    <property type="entry name" value="sensory_box"/>
    <property type="match status" value="3"/>
</dbReference>
<dbReference type="PANTHER" id="PTHR43304">
    <property type="entry name" value="PHYTOCHROME-LIKE PROTEIN CPH1"/>
    <property type="match status" value="1"/>
</dbReference>
<dbReference type="EMBL" id="CP149822">
    <property type="protein sequence ID" value="WZN39332.1"/>
    <property type="molecule type" value="Genomic_DNA"/>
</dbReference>
<keyword evidence="10" id="KW-1185">Reference proteome</keyword>
<evidence type="ECO:0000259" key="8">
    <source>
        <dbReference type="PROSITE" id="PS50113"/>
    </source>
</evidence>
<dbReference type="InterPro" id="IPR035965">
    <property type="entry name" value="PAS-like_dom_sf"/>
</dbReference>
<feature type="transmembrane region" description="Helical" evidence="6">
    <location>
        <begin position="12"/>
        <end position="30"/>
    </location>
</feature>
<feature type="domain" description="PAC" evidence="8">
    <location>
        <begin position="269"/>
        <end position="321"/>
    </location>
</feature>
<keyword evidence="3" id="KW-0597">Phosphoprotein</keyword>
<evidence type="ECO:0000313" key="9">
    <source>
        <dbReference type="EMBL" id="WZN39332.1"/>
    </source>
</evidence>
<organism evidence="9 10">
    <name type="scientific">Chitinophaga pollutisoli</name>
    <dbReference type="NCBI Taxonomy" id="3133966"/>
    <lineage>
        <taxon>Bacteria</taxon>
        <taxon>Pseudomonadati</taxon>
        <taxon>Bacteroidota</taxon>
        <taxon>Chitinophagia</taxon>
        <taxon>Chitinophagales</taxon>
        <taxon>Chitinophagaceae</taxon>
        <taxon>Chitinophaga</taxon>
    </lineage>
</organism>
<dbReference type="SMART" id="SM00091">
    <property type="entry name" value="PAS"/>
    <property type="match status" value="3"/>
</dbReference>
<feature type="domain" description="PAS" evidence="7">
    <location>
        <begin position="193"/>
        <end position="265"/>
    </location>
</feature>
<dbReference type="PROSITE" id="PS50113">
    <property type="entry name" value="PAC"/>
    <property type="match status" value="2"/>
</dbReference>
<dbReference type="InterPro" id="IPR036097">
    <property type="entry name" value="HisK_dim/P_sf"/>
</dbReference>
<evidence type="ECO:0000256" key="3">
    <source>
        <dbReference type="ARBA" id="ARBA00022553"/>
    </source>
</evidence>
<dbReference type="Pfam" id="PF13426">
    <property type="entry name" value="PAS_9"/>
    <property type="match status" value="2"/>
</dbReference>
<dbReference type="Gene3D" id="3.30.450.20">
    <property type="entry name" value="PAS domain"/>
    <property type="match status" value="3"/>
</dbReference>
<evidence type="ECO:0000313" key="10">
    <source>
        <dbReference type="Proteomes" id="UP001485459"/>
    </source>
</evidence>
<dbReference type="PANTHER" id="PTHR43304:SF1">
    <property type="entry name" value="PAC DOMAIN-CONTAINING PROTEIN"/>
    <property type="match status" value="1"/>
</dbReference>
<dbReference type="InterPro" id="IPR000014">
    <property type="entry name" value="PAS"/>
</dbReference>
<feature type="domain" description="PAS" evidence="7">
    <location>
        <begin position="318"/>
        <end position="389"/>
    </location>
</feature>
<evidence type="ECO:0000256" key="5">
    <source>
        <dbReference type="ARBA" id="ARBA00022777"/>
    </source>
</evidence>
<evidence type="ECO:0000259" key="7">
    <source>
        <dbReference type="PROSITE" id="PS50112"/>
    </source>
</evidence>
<accession>A0ABZ2YHZ5</accession>
<dbReference type="SUPFAM" id="SSF47384">
    <property type="entry name" value="Homodimeric domain of signal transducing histidine kinase"/>
    <property type="match status" value="1"/>
</dbReference>
<evidence type="ECO:0000256" key="4">
    <source>
        <dbReference type="ARBA" id="ARBA00022679"/>
    </source>
</evidence>
<dbReference type="InterPro" id="IPR013655">
    <property type="entry name" value="PAS_fold_3"/>
</dbReference>
<dbReference type="CDD" id="cd00130">
    <property type="entry name" value="PAS"/>
    <property type="match status" value="3"/>
</dbReference>
<keyword evidence="4" id="KW-0808">Transferase</keyword>
<keyword evidence="5" id="KW-0418">Kinase</keyword>
<protein>
    <recommendedName>
        <fullName evidence="2">histidine kinase</fullName>
        <ecNumber evidence="2">2.7.13.3</ecNumber>
    </recommendedName>
</protein>
<dbReference type="SMART" id="SM00086">
    <property type="entry name" value="PAC"/>
    <property type="match status" value="3"/>
</dbReference>
<keyword evidence="6" id="KW-1133">Transmembrane helix</keyword>
<dbReference type="SUPFAM" id="SSF55785">
    <property type="entry name" value="PYP-like sensor domain (PAS domain)"/>
    <property type="match status" value="3"/>
</dbReference>
<dbReference type="InterPro" id="IPR052162">
    <property type="entry name" value="Sensor_kinase/Photoreceptor"/>
</dbReference>
<proteinExistence type="predicted"/>